<dbReference type="EMBL" id="CAKLDM010000004">
    <property type="protein sequence ID" value="CAH0543003.1"/>
    <property type="molecule type" value="Genomic_DNA"/>
</dbReference>
<reference evidence="1" key="1">
    <citation type="submission" date="2021-11" db="EMBL/GenBank/DDBJ databases">
        <authorList>
            <person name="Rodrigo-Torres L."/>
            <person name="Arahal R. D."/>
            <person name="Lucena T."/>
        </authorList>
    </citation>
    <scope>NUCLEOTIDE SEQUENCE</scope>
    <source>
        <strain evidence="1">CECT 7928</strain>
    </source>
</reference>
<sequence>MSQRRIAVLTLSMAEPRLMLAGAKDGQLHIIECKRLERSLHALKKALPEKLESLRKKGFVLLVDEVVPCFAQYGRSAKLSDIDAQNKPVVVSAMEAYQNLSAYQAIHYPKGLSSSFEISPSLIEEVKGPDGKASYHINWAELKPDTVALLFAVYAATQESLFDHASITELFKRIQAKPKVDPHQRFRNIIKKVNDMGAL</sequence>
<organism evidence="1 2">
    <name type="scientific">Vibrio marisflavi CECT 7928</name>
    <dbReference type="NCBI Taxonomy" id="634439"/>
    <lineage>
        <taxon>Bacteria</taxon>
        <taxon>Pseudomonadati</taxon>
        <taxon>Pseudomonadota</taxon>
        <taxon>Gammaproteobacteria</taxon>
        <taxon>Vibrionales</taxon>
        <taxon>Vibrionaceae</taxon>
        <taxon>Vibrio</taxon>
    </lineage>
</organism>
<evidence type="ECO:0000313" key="1">
    <source>
        <dbReference type="EMBL" id="CAH0543003.1"/>
    </source>
</evidence>
<evidence type="ECO:0008006" key="3">
    <source>
        <dbReference type="Google" id="ProtNLM"/>
    </source>
</evidence>
<keyword evidence="2" id="KW-1185">Reference proteome</keyword>
<proteinExistence type="predicted"/>
<accession>A0ABM9A9H6</accession>
<evidence type="ECO:0000313" key="2">
    <source>
        <dbReference type="Proteomes" id="UP000838748"/>
    </source>
</evidence>
<dbReference type="RefSeq" id="WP_237363854.1">
    <property type="nucleotide sequence ID" value="NZ_CAKLDM010000004.1"/>
</dbReference>
<name>A0ABM9A9H6_9VIBR</name>
<comment type="caution">
    <text evidence="1">The sequence shown here is derived from an EMBL/GenBank/DDBJ whole genome shotgun (WGS) entry which is preliminary data.</text>
</comment>
<dbReference type="Proteomes" id="UP000838748">
    <property type="component" value="Unassembled WGS sequence"/>
</dbReference>
<protein>
    <recommendedName>
        <fullName evidence="3">Maturation control protein</fullName>
    </recommendedName>
</protein>
<gene>
    <name evidence="1" type="ORF">VMF7928_04355</name>
</gene>